<dbReference type="RefSeq" id="WP_326091533.1">
    <property type="nucleotide sequence ID" value="NZ_JARLKZ010000029.1"/>
</dbReference>
<dbReference type="Gene3D" id="3.90.1750.20">
    <property type="entry name" value="Putative Large Serine Recombinase, Chain B, Domain 2"/>
    <property type="match status" value="1"/>
</dbReference>
<feature type="domain" description="Recombinase zinc beta ribbon" evidence="1">
    <location>
        <begin position="50"/>
        <end position="82"/>
    </location>
</feature>
<comment type="caution">
    <text evidence="2">The sequence shown here is derived from an EMBL/GenBank/DDBJ whole genome shotgun (WGS) entry which is preliminary data.</text>
</comment>
<accession>A0ABU6GVT9</accession>
<organism evidence="2 3">
    <name type="scientific">Paenibacillus dokdonensis</name>
    <dbReference type="NCBI Taxonomy" id="2567944"/>
    <lineage>
        <taxon>Bacteria</taxon>
        <taxon>Bacillati</taxon>
        <taxon>Bacillota</taxon>
        <taxon>Bacilli</taxon>
        <taxon>Bacillales</taxon>
        <taxon>Paenibacillaceae</taxon>
        <taxon>Paenibacillus</taxon>
    </lineage>
</organism>
<evidence type="ECO:0000259" key="1">
    <source>
        <dbReference type="Pfam" id="PF13408"/>
    </source>
</evidence>
<dbReference type="InterPro" id="IPR038109">
    <property type="entry name" value="DNA_bind_recomb_sf"/>
</dbReference>
<dbReference type="InterPro" id="IPR025827">
    <property type="entry name" value="Zn_ribbon_recom_dom"/>
</dbReference>
<dbReference type="EMBL" id="JARLKZ010000029">
    <property type="protein sequence ID" value="MEC0243828.1"/>
    <property type="molecule type" value="Genomic_DNA"/>
</dbReference>
<evidence type="ECO:0000313" key="3">
    <source>
        <dbReference type="Proteomes" id="UP001344632"/>
    </source>
</evidence>
<gene>
    <name evidence="2" type="ORF">P4H66_28875</name>
</gene>
<name>A0ABU6GVT9_9BACL</name>
<keyword evidence="3" id="KW-1185">Reference proteome</keyword>
<dbReference type="Proteomes" id="UP001344632">
    <property type="component" value="Unassembled WGS sequence"/>
</dbReference>
<protein>
    <submittedName>
        <fullName evidence="2">Recombinase zinc beta ribbon domain-containing protein</fullName>
    </submittedName>
</protein>
<evidence type="ECO:0000313" key="2">
    <source>
        <dbReference type="EMBL" id="MEC0243828.1"/>
    </source>
</evidence>
<proteinExistence type="predicted"/>
<sequence>MNPPPLKSAEPIIVDGQHEAIISDDLWGKVQLLSQKKTFTPSRIFDGEFLLTGLIRCPKCGAAMVASRTRSKTKSGEYVNRLYYVKL</sequence>
<reference evidence="2 3" key="1">
    <citation type="submission" date="2023-03" db="EMBL/GenBank/DDBJ databases">
        <title>Bacillus Genome Sequencing.</title>
        <authorList>
            <person name="Dunlap C."/>
        </authorList>
    </citation>
    <scope>NUCLEOTIDE SEQUENCE [LARGE SCALE GENOMIC DNA]</scope>
    <source>
        <strain evidence="2 3">BD-525</strain>
    </source>
</reference>
<dbReference type="Pfam" id="PF13408">
    <property type="entry name" value="Zn_ribbon_recom"/>
    <property type="match status" value="1"/>
</dbReference>